<dbReference type="CDD" id="cd07377">
    <property type="entry name" value="WHTH_GntR"/>
    <property type="match status" value="1"/>
</dbReference>
<evidence type="ECO:0000313" key="5">
    <source>
        <dbReference type="EMBL" id="KZL92003.1"/>
    </source>
</evidence>
<protein>
    <submittedName>
        <fullName evidence="5">HTH-type transcriptional regulator McbR</fullName>
    </submittedName>
</protein>
<dbReference type="Gene3D" id="1.10.10.10">
    <property type="entry name" value="Winged helix-like DNA-binding domain superfamily/Winged helix DNA-binding domain"/>
    <property type="match status" value="1"/>
</dbReference>
<dbReference type="Gene3D" id="1.20.120.530">
    <property type="entry name" value="GntR ligand-binding domain-like"/>
    <property type="match status" value="1"/>
</dbReference>
<dbReference type="EMBL" id="LWAE01000002">
    <property type="protein sequence ID" value="KZL92003.1"/>
    <property type="molecule type" value="Genomic_DNA"/>
</dbReference>
<evidence type="ECO:0000313" key="6">
    <source>
        <dbReference type="Proteomes" id="UP000076603"/>
    </source>
</evidence>
<dbReference type="PROSITE" id="PS50949">
    <property type="entry name" value="HTH_GNTR"/>
    <property type="match status" value="1"/>
</dbReference>
<dbReference type="Proteomes" id="UP000076603">
    <property type="component" value="Unassembled WGS sequence"/>
</dbReference>
<evidence type="ECO:0000256" key="3">
    <source>
        <dbReference type="ARBA" id="ARBA00023163"/>
    </source>
</evidence>
<gene>
    <name evidence="5" type="primary">mcbR_2</name>
    <name evidence="5" type="ORF">CLMAG_18090</name>
</gene>
<comment type="caution">
    <text evidence="5">The sequence shown here is derived from an EMBL/GenBank/DDBJ whole genome shotgun (WGS) entry which is preliminary data.</text>
</comment>
<dbReference type="SMART" id="SM00345">
    <property type="entry name" value="HTH_GNTR"/>
    <property type="match status" value="1"/>
</dbReference>
<dbReference type="InterPro" id="IPR008920">
    <property type="entry name" value="TF_FadR/GntR_C"/>
</dbReference>
<dbReference type="Pfam" id="PF00392">
    <property type="entry name" value="GntR"/>
    <property type="match status" value="1"/>
</dbReference>
<dbReference type="InterPro" id="IPR036390">
    <property type="entry name" value="WH_DNA-bd_sf"/>
</dbReference>
<dbReference type="PANTHER" id="PTHR43537:SF6">
    <property type="entry name" value="HTH-TYPE TRANSCRIPTIONAL REPRESSOR RSPR"/>
    <property type="match status" value="1"/>
</dbReference>
<dbReference type="GO" id="GO:0003677">
    <property type="term" value="F:DNA binding"/>
    <property type="evidence" value="ECO:0007669"/>
    <property type="project" value="UniProtKB-KW"/>
</dbReference>
<sequence length="224" mass="26733">MTAELSKNSTSKKIYHLLREEIINLYMKPGTSISEKEISEKYNVSRTPVREAFVRLSQDGLLSIYPQKGTVVSLIDLSAVEEARFLRENLERAVVRLACEEFPEEKIFSLEMNLKLQEMYMKNRDYRQLFQSDEEFHRIIFEGCNKRRIWATINDMSTDFQRIRVLRLLANFKWEHIYSQHLSVVDAIKNKDPERAEKVMEDHLTMVTYDKKQLMQDYPDYFKE</sequence>
<keyword evidence="2" id="KW-0238">DNA-binding</keyword>
<dbReference type="STRING" id="1121326.CLMAG_18090"/>
<proteinExistence type="predicted"/>
<feature type="domain" description="HTH gntR-type" evidence="4">
    <location>
        <begin position="8"/>
        <end position="75"/>
    </location>
</feature>
<dbReference type="InterPro" id="IPR011711">
    <property type="entry name" value="GntR_C"/>
</dbReference>
<keyword evidence="3" id="KW-0804">Transcription</keyword>
<keyword evidence="6" id="KW-1185">Reference proteome</keyword>
<reference evidence="5 6" key="1">
    <citation type="submission" date="2016-04" db="EMBL/GenBank/DDBJ databases">
        <title>Genome sequence of Clostridium magnum DSM 2767.</title>
        <authorList>
            <person name="Poehlein A."/>
            <person name="Uhlig R."/>
            <person name="Fischer R."/>
            <person name="Bahl H."/>
            <person name="Daniel R."/>
        </authorList>
    </citation>
    <scope>NUCLEOTIDE SEQUENCE [LARGE SCALE GENOMIC DNA]</scope>
    <source>
        <strain evidence="5 6">DSM 2767</strain>
    </source>
</reference>
<dbReference type="PATRIC" id="fig|1121326.3.peg.1793"/>
<dbReference type="AlphaFoldDB" id="A0A162SXR7"/>
<dbReference type="InterPro" id="IPR036388">
    <property type="entry name" value="WH-like_DNA-bd_sf"/>
</dbReference>
<dbReference type="SUPFAM" id="SSF48008">
    <property type="entry name" value="GntR ligand-binding domain-like"/>
    <property type="match status" value="1"/>
</dbReference>
<name>A0A162SXR7_9CLOT</name>
<keyword evidence="1" id="KW-0805">Transcription regulation</keyword>
<dbReference type="Pfam" id="PF07729">
    <property type="entry name" value="FCD"/>
    <property type="match status" value="1"/>
</dbReference>
<evidence type="ECO:0000256" key="1">
    <source>
        <dbReference type="ARBA" id="ARBA00023015"/>
    </source>
</evidence>
<dbReference type="SMART" id="SM00895">
    <property type="entry name" value="FCD"/>
    <property type="match status" value="1"/>
</dbReference>
<dbReference type="GO" id="GO:0003700">
    <property type="term" value="F:DNA-binding transcription factor activity"/>
    <property type="evidence" value="ECO:0007669"/>
    <property type="project" value="InterPro"/>
</dbReference>
<dbReference type="OrthoDB" id="389878at2"/>
<evidence type="ECO:0000259" key="4">
    <source>
        <dbReference type="PROSITE" id="PS50949"/>
    </source>
</evidence>
<dbReference type="PRINTS" id="PR00035">
    <property type="entry name" value="HTHGNTR"/>
</dbReference>
<dbReference type="InterPro" id="IPR000524">
    <property type="entry name" value="Tscrpt_reg_HTH_GntR"/>
</dbReference>
<dbReference type="RefSeq" id="WP_066621083.1">
    <property type="nucleotide sequence ID" value="NZ_FQXL01000004.1"/>
</dbReference>
<dbReference type="PANTHER" id="PTHR43537">
    <property type="entry name" value="TRANSCRIPTIONAL REGULATOR, GNTR FAMILY"/>
    <property type="match status" value="1"/>
</dbReference>
<evidence type="ECO:0000256" key="2">
    <source>
        <dbReference type="ARBA" id="ARBA00023125"/>
    </source>
</evidence>
<organism evidence="5 6">
    <name type="scientific">Clostridium magnum DSM 2767</name>
    <dbReference type="NCBI Taxonomy" id="1121326"/>
    <lineage>
        <taxon>Bacteria</taxon>
        <taxon>Bacillati</taxon>
        <taxon>Bacillota</taxon>
        <taxon>Clostridia</taxon>
        <taxon>Eubacteriales</taxon>
        <taxon>Clostridiaceae</taxon>
        <taxon>Clostridium</taxon>
    </lineage>
</organism>
<dbReference type="SUPFAM" id="SSF46785">
    <property type="entry name" value="Winged helix' DNA-binding domain"/>
    <property type="match status" value="1"/>
</dbReference>
<accession>A0A162SXR7</accession>